<sequence length="208" mass="20657">MSLLNVRVQPRTETRPAPARRLRAVTAPAGLRRPKLAYAALAVGGALAIGAAQMIVSLASTQDAFALAKLNNQQHELSLQKQALGDELVALNSPQALATRADAMGLVVAGAASYLRLSDGAVLGAGDAASWVSTVTPNGPTKVGNALLAPPPAASTETPADGAGAEGSTADGVPPDGAAAADSTAQDAATQSDLPPAITDGLPSPTTR</sequence>
<gene>
    <name evidence="3" type="ORF">MIAR_01980</name>
</gene>
<feature type="compositionally biased region" description="Low complexity" evidence="1">
    <location>
        <begin position="170"/>
        <end position="192"/>
    </location>
</feature>
<evidence type="ECO:0000313" key="3">
    <source>
        <dbReference type="EMBL" id="GLC83610.1"/>
    </source>
</evidence>
<keyword evidence="2" id="KW-0812">Transmembrane</keyword>
<organism evidence="3 4">
    <name type="scientific">Microbacterium arabinogalactanolyticum</name>
    <dbReference type="NCBI Taxonomy" id="69365"/>
    <lineage>
        <taxon>Bacteria</taxon>
        <taxon>Bacillati</taxon>
        <taxon>Actinomycetota</taxon>
        <taxon>Actinomycetes</taxon>
        <taxon>Micrococcales</taxon>
        <taxon>Microbacteriaceae</taxon>
        <taxon>Microbacterium</taxon>
    </lineage>
</organism>
<dbReference type="EMBL" id="BRZC01000002">
    <property type="protein sequence ID" value="GLC83610.1"/>
    <property type="molecule type" value="Genomic_DNA"/>
</dbReference>
<feature type="region of interest" description="Disordered" evidence="1">
    <location>
        <begin position="142"/>
        <end position="208"/>
    </location>
</feature>
<evidence type="ECO:0008006" key="5">
    <source>
        <dbReference type="Google" id="ProtNLM"/>
    </source>
</evidence>
<name>A0ABQ5NDS3_9MICO</name>
<keyword evidence="2" id="KW-0472">Membrane</keyword>
<comment type="caution">
    <text evidence="3">The sequence shown here is derived from an EMBL/GenBank/DDBJ whole genome shotgun (WGS) entry which is preliminary data.</text>
</comment>
<keyword evidence="4" id="KW-1185">Reference proteome</keyword>
<feature type="transmembrane region" description="Helical" evidence="2">
    <location>
        <begin position="36"/>
        <end position="59"/>
    </location>
</feature>
<dbReference type="RefSeq" id="WP_285630093.1">
    <property type="nucleotide sequence ID" value="NZ_BAAAUK010000001.1"/>
</dbReference>
<keyword evidence="2" id="KW-1133">Transmembrane helix</keyword>
<evidence type="ECO:0000256" key="1">
    <source>
        <dbReference type="SAM" id="MobiDB-lite"/>
    </source>
</evidence>
<accession>A0ABQ5NDS3</accession>
<reference evidence="3" key="1">
    <citation type="submission" date="2022-08" db="EMBL/GenBank/DDBJ databases">
        <title>Draft genome sequence of Microbacterium arabinogalactanolyticum JCM 9171.</title>
        <authorList>
            <person name="Fujita K."/>
            <person name="Ishiwata A."/>
            <person name="Fushinobu S."/>
        </authorList>
    </citation>
    <scope>NUCLEOTIDE SEQUENCE</scope>
    <source>
        <strain evidence="3">JCM 9171</strain>
    </source>
</reference>
<evidence type="ECO:0000313" key="4">
    <source>
        <dbReference type="Proteomes" id="UP001165068"/>
    </source>
</evidence>
<proteinExistence type="predicted"/>
<dbReference type="Proteomes" id="UP001165068">
    <property type="component" value="Unassembled WGS sequence"/>
</dbReference>
<protein>
    <recommendedName>
        <fullName evidence="5">Cell division protein FtsL</fullName>
    </recommendedName>
</protein>
<evidence type="ECO:0000256" key="2">
    <source>
        <dbReference type="SAM" id="Phobius"/>
    </source>
</evidence>